<reference evidence="4" key="1">
    <citation type="submission" date="2014-08" db="EMBL/GenBank/DDBJ databases">
        <authorList>
            <person name="Senf B."/>
            <person name="Petzold A."/>
            <person name="Downie B.R."/>
            <person name="Koch P."/>
            <person name="Platzer M."/>
        </authorList>
    </citation>
    <scope>NUCLEOTIDE SEQUENCE [LARGE SCALE GENOMIC DNA]</scope>
    <source>
        <strain evidence="4">GRZ</strain>
    </source>
</reference>
<dbReference type="AlphaFoldDB" id="A0A8C6K9K9"/>
<dbReference type="InterPro" id="IPR003598">
    <property type="entry name" value="Ig_sub2"/>
</dbReference>
<dbReference type="SMART" id="SM00408">
    <property type="entry name" value="IGc2"/>
    <property type="match status" value="1"/>
</dbReference>
<feature type="domain" description="Ig-like" evidence="3">
    <location>
        <begin position="14"/>
        <end position="96"/>
    </location>
</feature>
<dbReference type="Pfam" id="PF13895">
    <property type="entry name" value="Ig_2"/>
    <property type="match status" value="1"/>
</dbReference>
<dbReference type="GO" id="GO:0004888">
    <property type="term" value="F:transmembrane signaling receptor activity"/>
    <property type="evidence" value="ECO:0007669"/>
    <property type="project" value="TreeGrafter"/>
</dbReference>
<accession>A0A8C6K9K9</accession>
<dbReference type="Proteomes" id="UP000694548">
    <property type="component" value="Chromosome sgr04"/>
</dbReference>
<keyword evidence="1" id="KW-0732">Signal</keyword>
<dbReference type="GO" id="GO:0009897">
    <property type="term" value="C:external side of plasma membrane"/>
    <property type="evidence" value="ECO:0007669"/>
    <property type="project" value="TreeGrafter"/>
</dbReference>
<dbReference type="SMART" id="SM00409">
    <property type="entry name" value="IG"/>
    <property type="match status" value="1"/>
</dbReference>
<dbReference type="GeneTree" id="ENSGT01150000289521"/>
<dbReference type="Ensembl" id="ENSNFUT00015000662.1">
    <property type="protein sequence ID" value="ENSNFUP00015000585.1"/>
    <property type="gene ID" value="ENSNFUG00015000403.1"/>
</dbReference>
<name>A0A8C6K9K9_NOTFU</name>
<dbReference type="InterPro" id="IPR003599">
    <property type="entry name" value="Ig_sub"/>
</dbReference>
<keyword evidence="5" id="KW-1185">Reference proteome</keyword>
<dbReference type="InterPro" id="IPR013783">
    <property type="entry name" value="Ig-like_fold"/>
</dbReference>
<protein>
    <recommendedName>
        <fullName evidence="3">Ig-like domain-containing protein</fullName>
    </recommendedName>
</protein>
<reference evidence="4" key="2">
    <citation type="submission" date="2025-08" db="UniProtKB">
        <authorList>
            <consortium name="Ensembl"/>
        </authorList>
    </citation>
    <scope>IDENTIFICATION</scope>
</reference>
<organism evidence="4 5">
    <name type="scientific">Nothobranchius furzeri</name>
    <name type="common">Turquoise killifish</name>
    <dbReference type="NCBI Taxonomy" id="105023"/>
    <lineage>
        <taxon>Eukaryota</taxon>
        <taxon>Metazoa</taxon>
        <taxon>Chordata</taxon>
        <taxon>Craniata</taxon>
        <taxon>Vertebrata</taxon>
        <taxon>Euteleostomi</taxon>
        <taxon>Actinopterygii</taxon>
        <taxon>Neopterygii</taxon>
        <taxon>Teleostei</taxon>
        <taxon>Neoteleostei</taxon>
        <taxon>Acanthomorphata</taxon>
        <taxon>Ovalentaria</taxon>
        <taxon>Atherinomorphae</taxon>
        <taxon>Cyprinodontiformes</taxon>
        <taxon>Nothobranchiidae</taxon>
        <taxon>Nothobranchius</taxon>
    </lineage>
</organism>
<dbReference type="Gene3D" id="2.60.40.10">
    <property type="entry name" value="Immunoglobulins"/>
    <property type="match status" value="1"/>
</dbReference>
<dbReference type="PANTHER" id="PTHR11481:SF64">
    <property type="entry name" value="FC RECEPTOR-LIKE PROTEIN 4"/>
    <property type="match status" value="1"/>
</dbReference>
<evidence type="ECO:0000256" key="1">
    <source>
        <dbReference type="ARBA" id="ARBA00022729"/>
    </source>
</evidence>
<reference evidence="4" key="3">
    <citation type="submission" date="2025-09" db="UniProtKB">
        <authorList>
            <consortium name="Ensembl"/>
        </authorList>
    </citation>
    <scope>IDENTIFICATION</scope>
</reference>
<dbReference type="InterPro" id="IPR007110">
    <property type="entry name" value="Ig-like_dom"/>
</dbReference>
<dbReference type="InterPro" id="IPR036179">
    <property type="entry name" value="Ig-like_dom_sf"/>
</dbReference>
<evidence type="ECO:0000259" key="3">
    <source>
        <dbReference type="PROSITE" id="PS50835"/>
    </source>
</evidence>
<evidence type="ECO:0000313" key="4">
    <source>
        <dbReference type="Ensembl" id="ENSNFUP00015000585.1"/>
    </source>
</evidence>
<evidence type="ECO:0000256" key="2">
    <source>
        <dbReference type="ARBA" id="ARBA00023157"/>
    </source>
</evidence>
<dbReference type="GO" id="GO:0007166">
    <property type="term" value="P:cell surface receptor signaling pathway"/>
    <property type="evidence" value="ECO:0007669"/>
    <property type="project" value="TreeGrafter"/>
</dbReference>
<dbReference type="PANTHER" id="PTHR11481">
    <property type="entry name" value="IMMUNOGLOBULIN FC RECEPTOR"/>
    <property type="match status" value="1"/>
</dbReference>
<keyword evidence="2" id="KW-1015">Disulfide bond</keyword>
<evidence type="ECO:0000313" key="5">
    <source>
        <dbReference type="Proteomes" id="UP000694548"/>
    </source>
</evidence>
<dbReference type="PROSITE" id="PS50835">
    <property type="entry name" value="IG_LIKE"/>
    <property type="match status" value="1"/>
</dbReference>
<dbReference type="GO" id="GO:0006955">
    <property type="term" value="P:immune response"/>
    <property type="evidence" value="ECO:0007669"/>
    <property type="project" value="TreeGrafter"/>
</dbReference>
<dbReference type="InterPro" id="IPR050488">
    <property type="entry name" value="Ig_Fc_receptor"/>
</dbReference>
<proteinExistence type="predicted"/>
<dbReference type="SUPFAM" id="SSF48726">
    <property type="entry name" value="Immunoglobulin"/>
    <property type="match status" value="1"/>
</dbReference>
<sequence>LWRLLPVKREISSPLSLNASGSVILESPAVPVTEGDSATLICRSKSPGMTEFYKNDVLINNGIEGSMTLLDVSVSDQGRYRCKVRRSGESPESWLTVRGEQRGYILLLEEQANHCQIKTSLFTLIKSETLNGKQTVWVCPLVAGLWLVKIKKSKHPGL</sequence>